<dbReference type="STRING" id="1278298.GCA_000428685_00609"/>
<dbReference type="RefSeq" id="WP_026427635.1">
    <property type="nucleotide sequence ID" value="NZ_CBCRWE010000017.1"/>
</dbReference>
<evidence type="ECO:0000256" key="2">
    <source>
        <dbReference type="HAMAP-Rule" id="MF_01477"/>
    </source>
</evidence>
<dbReference type="GO" id="GO:0043023">
    <property type="term" value="F:ribosomal large subunit binding"/>
    <property type="evidence" value="ECO:0007669"/>
    <property type="project" value="TreeGrafter"/>
</dbReference>
<organism evidence="3 4">
    <name type="scientific">Actinomyces slackii</name>
    <dbReference type="NCBI Taxonomy" id="52774"/>
    <lineage>
        <taxon>Bacteria</taxon>
        <taxon>Bacillati</taxon>
        <taxon>Actinomycetota</taxon>
        <taxon>Actinomycetes</taxon>
        <taxon>Actinomycetales</taxon>
        <taxon>Actinomycetaceae</taxon>
        <taxon>Actinomyces</taxon>
    </lineage>
</organism>
<dbReference type="GO" id="GO:0005737">
    <property type="term" value="C:cytoplasm"/>
    <property type="evidence" value="ECO:0007669"/>
    <property type="project" value="UniProtKB-SubCell"/>
</dbReference>
<sequence>MPATDRAIELCRRAALAASQRKAEEIIAIDVSDRLALTDVFLIASGANDRQVRAIVDVVDEAMLKAGAKRRMREGLTEARWVLLDYGDVVVHIQRSEDRDFYALERLWKDCPAIEIPGLDDMTALDVPDSVEGA</sequence>
<keyword evidence="4" id="KW-1185">Reference proteome</keyword>
<comment type="subunit">
    <text evidence="2">Interacts with ribosomal protein uL14 (rplN).</text>
</comment>
<gene>
    <name evidence="3" type="primary">ybeB</name>
    <name evidence="2" type="synonym">rsfS</name>
    <name evidence="3" type="ORF">NCTC11923_01599</name>
</gene>
<dbReference type="HAMAP" id="MF_01477">
    <property type="entry name" value="Iojap_RsfS"/>
    <property type="match status" value="1"/>
</dbReference>
<keyword evidence="2" id="KW-0963">Cytoplasm</keyword>
<proteinExistence type="inferred from homology"/>
<evidence type="ECO:0000256" key="1">
    <source>
        <dbReference type="ARBA" id="ARBA00010574"/>
    </source>
</evidence>
<keyword evidence="2" id="KW-0810">Translation regulation</keyword>
<dbReference type="Gene3D" id="3.30.460.10">
    <property type="entry name" value="Beta Polymerase, domain 2"/>
    <property type="match status" value="1"/>
</dbReference>
<dbReference type="NCBIfam" id="TIGR00090">
    <property type="entry name" value="rsfS_iojap_ybeB"/>
    <property type="match status" value="1"/>
</dbReference>
<accession>A0A3S4U2L8</accession>
<protein>
    <recommendedName>
        <fullName evidence="2">Ribosomal silencing factor RsfS</fullName>
    </recommendedName>
</protein>
<dbReference type="SUPFAM" id="SSF81301">
    <property type="entry name" value="Nucleotidyltransferase"/>
    <property type="match status" value="1"/>
</dbReference>
<dbReference type="Proteomes" id="UP000276899">
    <property type="component" value="Chromosome"/>
</dbReference>
<dbReference type="GO" id="GO:0042256">
    <property type="term" value="P:cytosolic ribosome assembly"/>
    <property type="evidence" value="ECO:0007669"/>
    <property type="project" value="UniProtKB-UniRule"/>
</dbReference>
<evidence type="ECO:0000313" key="3">
    <source>
        <dbReference type="EMBL" id="VEG74949.1"/>
    </source>
</evidence>
<dbReference type="GO" id="GO:0017148">
    <property type="term" value="P:negative regulation of translation"/>
    <property type="evidence" value="ECO:0007669"/>
    <property type="project" value="UniProtKB-UniRule"/>
</dbReference>
<dbReference type="PANTHER" id="PTHR21043">
    <property type="entry name" value="IOJAP SUPERFAMILY ORTHOLOG"/>
    <property type="match status" value="1"/>
</dbReference>
<dbReference type="AlphaFoldDB" id="A0A3S4U2L8"/>
<dbReference type="Pfam" id="PF02410">
    <property type="entry name" value="RsfS"/>
    <property type="match status" value="1"/>
</dbReference>
<keyword evidence="2" id="KW-0678">Repressor</keyword>
<name>A0A3S4U2L8_9ACTO</name>
<dbReference type="FunFam" id="3.30.460.10:FF:000008">
    <property type="entry name" value="Ribosomal silencing factor RsfS"/>
    <property type="match status" value="1"/>
</dbReference>
<dbReference type="KEGG" id="asla:NCTC11923_01599"/>
<comment type="subcellular location">
    <subcellularLocation>
        <location evidence="2">Cytoplasm</location>
    </subcellularLocation>
</comment>
<dbReference type="GO" id="GO:0090071">
    <property type="term" value="P:negative regulation of ribosome biogenesis"/>
    <property type="evidence" value="ECO:0007669"/>
    <property type="project" value="UniProtKB-UniRule"/>
</dbReference>
<comment type="similarity">
    <text evidence="1 2">Belongs to the Iojap/RsfS family.</text>
</comment>
<comment type="function">
    <text evidence="2">Functions as a ribosomal silencing factor. Interacts with ribosomal protein uL14 (rplN), blocking formation of intersubunit bridge B8. Prevents association of the 30S and 50S ribosomal subunits and the formation of functional ribosomes, thus repressing translation.</text>
</comment>
<dbReference type="InterPro" id="IPR043519">
    <property type="entry name" value="NT_sf"/>
</dbReference>
<evidence type="ECO:0000313" key="4">
    <source>
        <dbReference type="Proteomes" id="UP000276899"/>
    </source>
</evidence>
<dbReference type="PANTHER" id="PTHR21043:SF0">
    <property type="entry name" value="MITOCHONDRIAL ASSEMBLY OF RIBOSOMAL LARGE SUBUNIT PROTEIN 1"/>
    <property type="match status" value="1"/>
</dbReference>
<dbReference type="EMBL" id="LR134363">
    <property type="protein sequence ID" value="VEG74949.1"/>
    <property type="molecule type" value="Genomic_DNA"/>
</dbReference>
<reference evidence="3 4" key="1">
    <citation type="submission" date="2018-12" db="EMBL/GenBank/DDBJ databases">
        <authorList>
            <consortium name="Pathogen Informatics"/>
        </authorList>
    </citation>
    <scope>NUCLEOTIDE SEQUENCE [LARGE SCALE GENOMIC DNA]</scope>
    <source>
        <strain evidence="3 4">NCTC11923</strain>
    </source>
</reference>
<dbReference type="InterPro" id="IPR004394">
    <property type="entry name" value="Iojap/RsfS/C7orf30"/>
</dbReference>